<dbReference type="SUPFAM" id="SSF56574">
    <property type="entry name" value="Serpins"/>
    <property type="match status" value="1"/>
</dbReference>
<dbReference type="Gene3D" id="3.30.497.10">
    <property type="entry name" value="Antithrombin, subunit I, domain 2"/>
    <property type="match status" value="1"/>
</dbReference>
<dbReference type="InterPro" id="IPR000215">
    <property type="entry name" value="Serpin_fam"/>
</dbReference>
<dbReference type="Pfam" id="PF00079">
    <property type="entry name" value="Serpin"/>
    <property type="match status" value="1"/>
</dbReference>
<dbReference type="GO" id="GO:0005615">
    <property type="term" value="C:extracellular space"/>
    <property type="evidence" value="ECO:0007669"/>
    <property type="project" value="InterPro"/>
</dbReference>
<dbReference type="GO" id="GO:0004867">
    <property type="term" value="F:serine-type endopeptidase inhibitor activity"/>
    <property type="evidence" value="ECO:0007669"/>
    <property type="project" value="InterPro"/>
</dbReference>
<gene>
    <name evidence="3" type="ORF">TCLT_LOCUS3526</name>
</gene>
<dbReference type="InterPro" id="IPR042178">
    <property type="entry name" value="Serpin_sf_1"/>
</dbReference>
<dbReference type="PANTHER" id="PTHR11461">
    <property type="entry name" value="SERINE PROTEASE INHIBITOR, SERPIN"/>
    <property type="match status" value="1"/>
</dbReference>
<dbReference type="Gene3D" id="2.30.39.10">
    <property type="entry name" value="Alpha-1-antitrypsin, domain 1"/>
    <property type="match status" value="1"/>
</dbReference>
<reference evidence="5" key="1">
    <citation type="submission" date="2017-02" db="UniProtKB">
        <authorList>
            <consortium name="WormBaseParasite"/>
        </authorList>
    </citation>
    <scope>IDENTIFICATION</scope>
</reference>
<feature type="domain" description="Serpin" evidence="2">
    <location>
        <begin position="4"/>
        <end position="105"/>
    </location>
</feature>
<dbReference type="EMBL" id="UYYF01001693">
    <property type="protein sequence ID" value="VDN00059.1"/>
    <property type="molecule type" value="Genomic_DNA"/>
</dbReference>
<dbReference type="OrthoDB" id="10595099at2759"/>
<evidence type="ECO:0000313" key="5">
    <source>
        <dbReference type="WBParaSite" id="TCLT_0000353501-mRNA-1"/>
    </source>
</evidence>
<comment type="similarity">
    <text evidence="1">Belongs to the serpin family.</text>
</comment>
<dbReference type="STRING" id="103827.A0A0N5CTH5"/>
<reference evidence="3 4" key="2">
    <citation type="submission" date="2018-11" db="EMBL/GenBank/DDBJ databases">
        <authorList>
            <consortium name="Pathogen Informatics"/>
        </authorList>
    </citation>
    <scope>NUCLEOTIDE SEQUENCE [LARGE SCALE GENOMIC DNA]</scope>
</reference>
<evidence type="ECO:0000313" key="3">
    <source>
        <dbReference type="EMBL" id="VDN00059.1"/>
    </source>
</evidence>
<sequence length="106" mass="11777">MTILQLPKFTLESKVTLKQVLQNLKLNNAFGSNAEFGGITIREIHIDDIIHKGFISVNEEGTEAAATTFASFVPLSLWAQDFKADEPFLFALVKNSKTILFIGQYA</sequence>
<dbReference type="SMR" id="A0A0N5CTH5"/>
<name>A0A0N5CTH5_THECL</name>
<dbReference type="InterPro" id="IPR023796">
    <property type="entry name" value="Serpin_dom"/>
</dbReference>
<organism evidence="5">
    <name type="scientific">Thelazia callipaeda</name>
    <name type="common">Oriental eyeworm</name>
    <name type="synonym">Parasitic nematode</name>
    <dbReference type="NCBI Taxonomy" id="103827"/>
    <lineage>
        <taxon>Eukaryota</taxon>
        <taxon>Metazoa</taxon>
        <taxon>Ecdysozoa</taxon>
        <taxon>Nematoda</taxon>
        <taxon>Chromadorea</taxon>
        <taxon>Rhabditida</taxon>
        <taxon>Spirurina</taxon>
        <taxon>Spiruromorpha</taxon>
        <taxon>Thelazioidea</taxon>
        <taxon>Thelaziidae</taxon>
        <taxon>Thelazia</taxon>
    </lineage>
</organism>
<dbReference type="OMA" id="ITCKNCI"/>
<dbReference type="AlphaFoldDB" id="A0A0N5CTH5"/>
<accession>A0A0N5CTH5</accession>
<dbReference type="PANTHER" id="PTHR11461:SF211">
    <property type="entry name" value="GH10112P-RELATED"/>
    <property type="match status" value="1"/>
</dbReference>
<protein>
    <submittedName>
        <fullName evidence="5">SERPIN domain-containing protein</fullName>
    </submittedName>
</protein>
<proteinExistence type="inferred from homology"/>
<evidence type="ECO:0000259" key="2">
    <source>
        <dbReference type="Pfam" id="PF00079"/>
    </source>
</evidence>
<dbReference type="WBParaSite" id="TCLT_0000353501-mRNA-1">
    <property type="protein sequence ID" value="TCLT_0000353501-mRNA-1"/>
    <property type="gene ID" value="TCLT_0000353501"/>
</dbReference>
<keyword evidence="4" id="KW-1185">Reference proteome</keyword>
<dbReference type="InterPro" id="IPR042185">
    <property type="entry name" value="Serpin_sf_2"/>
</dbReference>
<evidence type="ECO:0000313" key="4">
    <source>
        <dbReference type="Proteomes" id="UP000276776"/>
    </source>
</evidence>
<dbReference type="Proteomes" id="UP000276776">
    <property type="component" value="Unassembled WGS sequence"/>
</dbReference>
<dbReference type="InterPro" id="IPR036186">
    <property type="entry name" value="Serpin_sf"/>
</dbReference>
<evidence type="ECO:0000256" key="1">
    <source>
        <dbReference type="ARBA" id="ARBA00009500"/>
    </source>
</evidence>